<evidence type="ECO:0000256" key="2">
    <source>
        <dbReference type="ARBA" id="ARBA00022801"/>
    </source>
</evidence>
<feature type="domain" description="Calcineurin-like phosphoesterase" evidence="3">
    <location>
        <begin position="47"/>
        <end position="231"/>
    </location>
</feature>
<proteinExistence type="predicted"/>
<sequence length="291" mass="31182">MVRRTRIALMATLIALIAFPVAFVLTASAEAESLTVTRLQVEGVPGTIVFVADLHLREETAPLIERVVEEVNALDASLVLIGGDCISSGRQDFPYLDLLAGIEAPAYAVLGNHDYGRSTRDLDETALAEVNPTVGGYDLSPLDDGEADTTLADAVAGRLEAAGVKVLRNEYAVEEIDGRRLLIVGLDDALAGRTACPDELPAADYTVLLLHEPEYRAAWDGDLLLCGHTHGGQIDLPILGKPAAWLGHWPFAGRLDEGDRTLYIGRGLGTTPFLGMSLRYNCPPEITVIEA</sequence>
<keyword evidence="2" id="KW-0378">Hydrolase</keyword>
<dbReference type="InterPro" id="IPR051158">
    <property type="entry name" value="Metallophosphoesterase_sf"/>
</dbReference>
<evidence type="ECO:0000313" key="4">
    <source>
        <dbReference type="EMBL" id="QYZ79629.1"/>
    </source>
</evidence>
<dbReference type="GO" id="GO:0016020">
    <property type="term" value="C:membrane"/>
    <property type="evidence" value="ECO:0007669"/>
    <property type="project" value="GOC"/>
</dbReference>
<dbReference type="SUPFAM" id="SSF56300">
    <property type="entry name" value="Metallo-dependent phosphatases"/>
    <property type="match status" value="1"/>
</dbReference>
<dbReference type="Pfam" id="PF00149">
    <property type="entry name" value="Metallophos"/>
    <property type="match status" value="1"/>
</dbReference>
<keyword evidence="5" id="KW-1185">Reference proteome</keyword>
<dbReference type="PANTHER" id="PTHR31302">
    <property type="entry name" value="TRANSMEMBRANE PROTEIN WITH METALLOPHOSPHOESTERASE DOMAIN-RELATED"/>
    <property type="match status" value="1"/>
</dbReference>
<dbReference type="KEGG" id="mfk:E2N92_09395"/>
<evidence type="ECO:0000313" key="5">
    <source>
        <dbReference type="Proteomes" id="UP000826709"/>
    </source>
</evidence>
<dbReference type="GO" id="GO:0046872">
    <property type="term" value="F:metal ion binding"/>
    <property type="evidence" value="ECO:0007669"/>
    <property type="project" value="UniProtKB-KW"/>
</dbReference>
<dbReference type="InterPro" id="IPR029052">
    <property type="entry name" value="Metallo-depent_PP-like"/>
</dbReference>
<dbReference type="GO" id="GO:0008758">
    <property type="term" value="F:UDP-2,3-diacylglucosamine hydrolase activity"/>
    <property type="evidence" value="ECO:0007669"/>
    <property type="project" value="TreeGrafter"/>
</dbReference>
<dbReference type="Gene3D" id="3.60.21.10">
    <property type="match status" value="1"/>
</dbReference>
<dbReference type="AlphaFoldDB" id="A0A8G1A3B5"/>
<protein>
    <submittedName>
        <fullName evidence="4">Metallophosphoesterase</fullName>
    </submittedName>
</protein>
<dbReference type="Proteomes" id="UP000826709">
    <property type="component" value="Chromosome"/>
</dbReference>
<dbReference type="GO" id="GO:0009245">
    <property type="term" value="P:lipid A biosynthetic process"/>
    <property type="evidence" value="ECO:0007669"/>
    <property type="project" value="TreeGrafter"/>
</dbReference>
<accession>A0A8G1A3B5</accession>
<name>A0A8G1A3B5_9EURY</name>
<gene>
    <name evidence="4" type="ORF">E2N92_09395</name>
</gene>
<reference evidence="4" key="1">
    <citation type="journal article" date="2005" name="Int. J. Syst. Evol. Microbiol.">
        <title>Methanofollis formosanus sp. nov., isolated from a fish pond.</title>
        <authorList>
            <person name="Wu S.Y."/>
            <person name="Chen S.C."/>
            <person name="Lai M.C."/>
        </authorList>
    </citation>
    <scope>NUCLEOTIDE SEQUENCE</scope>
    <source>
        <strain evidence="4">ML15</strain>
    </source>
</reference>
<evidence type="ECO:0000259" key="3">
    <source>
        <dbReference type="Pfam" id="PF00149"/>
    </source>
</evidence>
<dbReference type="RefSeq" id="WP_220680939.1">
    <property type="nucleotide sequence ID" value="NZ_CP037968.1"/>
</dbReference>
<dbReference type="InterPro" id="IPR004843">
    <property type="entry name" value="Calcineurin-like_PHP"/>
</dbReference>
<dbReference type="EMBL" id="CP037968">
    <property type="protein sequence ID" value="QYZ79629.1"/>
    <property type="molecule type" value="Genomic_DNA"/>
</dbReference>
<reference evidence="4" key="2">
    <citation type="submission" date="2019-03" db="EMBL/GenBank/DDBJ databases">
        <authorList>
            <person name="Chen S.-C."/>
            <person name="Wu S.-Y."/>
            <person name="Lai M.-C."/>
        </authorList>
    </citation>
    <scope>NUCLEOTIDE SEQUENCE</scope>
    <source>
        <strain evidence="4">ML15</strain>
    </source>
</reference>
<dbReference type="PANTHER" id="PTHR31302:SF31">
    <property type="entry name" value="PHOSPHODIESTERASE YAEI"/>
    <property type="match status" value="1"/>
</dbReference>
<evidence type="ECO:0000256" key="1">
    <source>
        <dbReference type="ARBA" id="ARBA00022723"/>
    </source>
</evidence>
<keyword evidence="1" id="KW-0479">Metal-binding</keyword>
<dbReference type="OrthoDB" id="134976at2157"/>
<organism evidence="4 5">
    <name type="scientific">Methanofollis formosanus</name>
    <dbReference type="NCBI Taxonomy" id="299308"/>
    <lineage>
        <taxon>Archaea</taxon>
        <taxon>Methanobacteriati</taxon>
        <taxon>Methanobacteriota</taxon>
        <taxon>Stenosarchaea group</taxon>
        <taxon>Methanomicrobia</taxon>
        <taxon>Methanomicrobiales</taxon>
        <taxon>Methanomicrobiaceae</taxon>
        <taxon>Methanofollis</taxon>
    </lineage>
</organism>